<proteinExistence type="inferred from homology"/>
<dbReference type="Pfam" id="PF08459">
    <property type="entry name" value="UvrC_RNaseH_dom"/>
    <property type="match status" value="1"/>
</dbReference>
<dbReference type="GO" id="GO:0005737">
    <property type="term" value="C:cytoplasm"/>
    <property type="evidence" value="ECO:0007669"/>
    <property type="project" value="UniProtKB-SubCell"/>
</dbReference>
<keyword evidence="8" id="KW-1133">Transmembrane helix</keyword>
<dbReference type="PROSITE" id="PS50164">
    <property type="entry name" value="GIY_YIG"/>
    <property type="match status" value="1"/>
</dbReference>
<comment type="similarity">
    <text evidence="7">Belongs to the UvrC family.</text>
</comment>
<keyword evidence="8" id="KW-0472">Membrane</keyword>
<evidence type="ECO:0000313" key="13">
    <source>
        <dbReference type="Proteomes" id="UP000823597"/>
    </source>
</evidence>
<dbReference type="Pfam" id="PF01541">
    <property type="entry name" value="GIY-YIG"/>
    <property type="match status" value="1"/>
</dbReference>
<dbReference type="InterPro" id="IPR010994">
    <property type="entry name" value="RuvA_2-like"/>
</dbReference>
<dbReference type="SUPFAM" id="SSF46600">
    <property type="entry name" value="C-terminal UvrC-binding domain of UvrB"/>
    <property type="match status" value="1"/>
</dbReference>
<evidence type="ECO:0000256" key="2">
    <source>
        <dbReference type="ARBA" id="ARBA00022763"/>
    </source>
</evidence>
<reference evidence="12" key="1">
    <citation type="submission" date="2020-10" db="EMBL/GenBank/DDBJ databases">
        <authorList>
            <person name="Gilroy R."/>
        </authorList>
    </citation>
    <scope>NUCLEOTIDE SEQUENCE</scope>
    <source>
        <strain evidence="12">10037</strain>
    </source>
</reference>
<feature type="domain" description="UVR" evidence="9">
    <location>
        <begin position="205"/>
        <end position="240"/>
    </location>
</feature>
<dbReference type="AlphaFoldDB" id="A0A9D9I5F0"/>
<dbReference type="Proteomes" id="UP000823597">
    <property type="component" value="Unassembled WGS sequence"/>
</dbReference>
<feature type="domain" description="UvrC family homology region profile" evidence="11">
    <location>
        <begin position="270"/>
        <end position="475"/>
    </location>
</feature>
<evidence type="ECO:0000259" key="11">
    <source>
        <dbReference type="PROSITE" id="PS50165"/>
    </source>
</evidence>
<dbReference type="SMART" id="SM00465">
    <property type="entry name" value="GIYc"/>
    <property type="match status" value="1"/>
</dbReference>
<dbReference type="Gene3D" id="3.30.420.340">
    <property type="entry name" value="UvrC, RNAse H endonuclease domain"/>
    <property type="match status" value="1"/>
</dbReference>
<dbReference type="CDD" id="cd10434">
    <property type="entry name" value="GIY-YIG_UvrC_Cho"/>
    <property type="match status" value="1"/>
</dbReference>
<dbReference type="InterPro" id="IPR036876">
    <property type="entry name" value="UVR_dom_sf"/>
</dbReference>
<keyword evidence="5 7" id="KW-0234">DNA repair</keyword>
<comment type="subcellular location">
    <subcellularLocation>
        <location evidence="7">Cytoplasm</location>
    </subcellularLocation>
</comment>
<dbReference type="HAMAP" id="MF_00203">
    <property type="entry name" value="UvrC"/>
    <property type="match status" value="1"/>
</dbReference>
<evidence type="ECO:0000313" key="12">
    <source>
        <dbReference type="EMBL" id="MBO8466002.1"/>
    </source>
</evidence>
<keyword evidence="6 7" id="KW-0742">SOS response</keyword>
<evidence type="ECO:0000256" key="4">
    <source>
        <dbReference type="ARBA" id="ARBA00022881"/>
    </source>
</evidence>
<dbReference type="Pfam" id="PF22920">
    <property type="entry name" value="UvrC_RNaseH"/>
    <property type="match status" value="1"/>
</dbReference>
<name>A0A9D9I5F0_9BACT</name>
<dbReference type="PROSITE" id="PS50151">
    <property type="entry name" value="UVR"/>
    <property type="match status" value="1"/>
</dbReference>
<evidence type="ECO:0000256" key="7">
    <source>
        <dbReference type="HAMAP-Rule" id="MF_00203"/>
    </source>
</evidence>
<dbReference type="FunFam" id="3.40.1440.10:FF:000001">
    <property type="entry name" value="UvrABC system protein C"/>
    <property type="match status" value="1"/>
</dbReference>
<dbReference type="Gene3D" id="1.10.150.20">
    <property type="entry name" value="5' to 3' exonuclease, C-terminal subdomain"/>
    <property type="match status" value="1"/>
</dbReference>
<evidence type="ECO:0000256" key="1">
    <source>
        <dbReference type="ARBA" id="ARBA00022490"/>
    </source>
</evidence>
<protein>
    <recommendedName>
        <fullName evidence="7">UvrABC system protein C</fullName>
        <shortName evidence="7">Protein UvrC</shortName>
    </recommendedName>
    <alternativeName>
        <fullName evidence="7">Excinuclease ABC subunit C</fullName>
    </alternativeName>
</protein>
<organism evidence="12 13">
    <name type="scientific">Candidatus Merdivivens pullistercoris</name>
    <dbReference type="NCBI Taxonomy" id="2840873"/>
    <lineage>
        <taxon>Bacteria</taxon>
        <taxon>Pseudomonadati</taxon>
        <taxon>Bacteroidota</taxon>
        <taxon>Bacteroidia</taxon>
        <taxon>Bacteroidales</taxon>
        <taxon>Muribaculaceae</taxon>
        <taxon>Muribaculaceae incertae sedis</taxon>
        <taxon>Candidatus Merdivivens</taxon>
    </lineage>
</organism>
<dbReference type="InterPro" id="IPR050066">
    <property type="entry name" value="UvrABC_protein_C"/>
</dbReference>
<evidence type="ECO:0000256" key="5">
    <source>
        <dbReference type="ARBA" id="ARBA00023204"/>
    </source>
</evidence>
<reference evidence="12" key="2">
    <citation type="journal article" date="2021" name="PeerJ">
        <title>Extensive microbial diversity within the chicken gut microbiome revealed by metagenomics and culture.</title>
        <authorList>
            <person name="Gilroy R."/>
            <person name="Ravi A."/>
            <person name="Getino M."/>
            <person name="Pursley I."/>
            <person name="Horton D.L."/>
            <person name="Alikhan N.F."/>
            <person name="Baker D."/>
            <person name="Gharbi K."/>
            <person name="Hall N."/>
            <person name="Watson M."/>
            <person name="Adriaenssens E.M."/>
            <person name="Foster-Nyarko E."/>
            <person name="Jarju S."/>
            <person name="Secka A."/>
            <person name="Antonio M."/>
            <person name="Oren A."/>
            <person name="Chaudhuri R.R."/>
            <person name="La Ragione R."/>
            <person name="Hildebrand F."/>
            <person name="Pallen M.J."/>
        </authorList>
    </citation>
    <scope>NUCLEOTIDE SEQUENCE</scope>
    <source>
        <strain evidence="12">10037</strain>
    </source>
</reference>
<accession>A0A9D9I5F0</accession>
<evidence type="ECO:0000256" key="8">
    <source>
        <dbReference type="SAM" id="Phobius"/>
    </source>
</evidence>
<dbReference type="InterPro" id="IPR004791">
    <property type="entry name" value="UvrC"/>
</dbReference>
<dbReference type="InterPro" id="IPR041663">
    <property type="entry name" value="DisA/LigA_HHH"/>
</dbReference>
<dbReference type="NCBIfam" id="NF001824">
    <property type="entry name" value="PRK00558.1-5"/>
    <property type="match status" value="1"/>
</dbReference>
<dbReference type="PANTHER" id="PTHR30562:SF1">
    <property type="entry name" value="UVRABC SYSTEM PROTEIN C"/>
    <property type="match status" value="1"/>
</dbReference>
<dbReference type="GO" id="GO:0009381">
    <property type="term" value="F:excinuclease ABC activity"/>
    <property type="evidence" value="ECO:0007669"/>
    <property type="project" value="UniProtKB-UniRule"/>
</dbReference>
<dbReference type="EMBL" id="JADIME010000087">
    <property type="protein sequence ID" value="MBO8466002.1"/>
    <property type="molecule type" value="Genomic_DNA"/>
</dbReference>
<dbReference type="InterPro" id="IPR047296">
    <property type="entry name" value="GIY-YIG_UvrC_Cho"/>
</dbReference>
<keyword evidence="3 7" id="KW-0228">DNA excision</keyword>
<dbReference type="InterPro" id="IPR001162">
    <property type="entry name" value="UvrC_RNase_H_dom"/>
</dbReference>
<keyword evidence="4 7" id="KW-0267">Excision nuclease</keyword>
<keyword evidence="8" id="KW-0812">Transmembrane</keyword>
<dbReference type="GO" id="GO:0009380">
    <property type="term" value="C:excinuclease repair complex"/>
    <property type="evidence" value="ECO:0007669"/>
    <property type="project" value="InterPro"/>
</dbReference>
<dbReference type="InterPro" id="IPR001943">
    <property type="entry name" value="UVR_dom"/>
</dbReference>
<keyword evidence="1 7" id="KW-0963">Cytoplasm</keyword>
<dbReference type="PROSITE" id="PS50165">
    <property type="entry name" value="UVRC"/>
    <property type="match status" value="1"/>
</dbReference>
<dbReference type="SUPFAM" id="SSF82771">
    <property type="entry name" value="GIY-YIG endonuclease"/>
    <property type="match status" value="1"/>
</dbReference>
<sequence length="620" mass="70223">MDIRERIRLLPNAPGVYRFLDETGQVIYVGKAKSLRNRVAQYFVPRERLTRKTALMVSRIADLQHTVVDSEADALLLENNLIKQYKPKYNILLKDSKTYPWICVTNEDFPRVLLTRKFVKSAGIYFGPYSSAGYARSLIELFENLYPLRDCRRKFTAEDAAKKPLRPCLNFHTGKCKAPCAGGISKEEYGDNISEIIRLLKGGGREMIRLHTRRMQDAASRLAFEEAETYRQKAELLRKHYGKSLIVSADIADLDVFSMIFDGFTGYGNYLRVRQGCIIQSMNLAMKMNIEEDEAEMLEMFIAEIASSFGELSKEILVSQPVGMELPGIEIHVPQRGEKAGLLELSRKNAAAFRFDQLKQDEHSNPEEYHEKVMEQLRSALGMEKLPRHIECFDNSNIQGTNPVASCVVFRDGKPSKADYRHFNIKTVVGANDFASMKEVLNRRYSRLMREGAELPDLIVIDGGKGQLSFACEALAELGILEKVKVVGLAKRLEEIIVPGDPYPLFLDKNSSALKLMMQIRDEAHRFGITHHRNRRSKSQIESRLRDIPGVGEKTEEALLRHFGSAQRVSKATYEDLAATVGKSVAQKILKFYGRGLLAVLFAVFLFSRTVPASVLPWLL</sequence>
<comment type="caution">
    <text evidence="12">The sequence shown here is derived from an EMBL/GenBank/DDBJ whole genome shotgun (WGS) entry which is preliminary data.</text>
</comment>
<dbReference type="Pfam" id="PF12826">
    <property type="entry name" value="HHH_2"/>
    <property type="match status" value="1"/>
</dbReference>
<evidence type="ECO:0000256" key="3">
    <source>
        <dbReference type="ARBA" id="ARBA00022769"/>
    </source>
</evidence>
<dbReference type="PANTHER" id="PTHR30562">
    <property type="entry name" value="UVRC/OXIDOREDUCTASE"/>
    <property type="match status" value="1"/>
</dbReference>
<dbReference type="InterPro" id="IPR038476">
    <property type="entry name" value="UvrC_RNase_H_dom_sf"/>
</dbReference>
<dbReference type="NCBIfam" id="TIGR00194">
    <property type="entry name" value="uvrC"/>
    <property type="match status" value="1"/>
</dbReference>
<evidence type="ECO:0000259" key="9">
    <source>
        <dbReference type="PROSITE" id="PS50151"/>
    </source>
</evidence>
<dbReference type="InterPro" id="IPR000305">
    <property type="entry name" value="GIY-YIG_endonuc"/>
</dbReference>
<dbReference type="Gene3D" id="3.40.1440.10">
    <property type="entry name" value="GIY-YIG endonuclease"/>
    <property type="match status" value="1"/>
</dbReference>
<gene>
    <name evidence="7" type="primary">uvrC</name>
    <name evidence="12" type="ORF">IAB93_08435</name>
</gene>
<feature type="transmembrane region" description="Helical" evidence="8">
    <location>
        <begin position="597"/>
        <end position="619"/>
    </location>
</feature>
<dbReference type="GO" id="GO:0006289">
    <property type="term" value="P:nucleotide-excision repair"/>
    <property type="evidence" value="ECO:0007669"/>
    <property type="project" value="UniProtKB-UniRule"/>
</dbReference>
<dbReference type="SUPFAM" id="SSF47781">
    <property type="entry name" value="RuvA domain 2-like"/>
    <property type="match status" value="1"/>
</dbReference>
<comment type="subunit">
    <text evidence="7">Interacts with UvrB in an incision complex.</text>
</comment>
<dbReference type="GO" id="GO:0009432">
    <property type="term" value="P:SOS response"/>
    <property type="evidence" value="ECO:0007669"/>
    <property type="project" value="UniProtKB-UniRule"/>
</dbReference>
<comment type="function">
    <text evidence="7">The UvrABC repair system catalyzes the recognition and processing of DNA lesions. UvrC both incises the 5' and 3' sides of the lesion. The N-terminal half is responsible for the 3' incision and the C-terminal half is responsible for the 5' incision.</text>
</comment>
<keyword evidence="2 7" id="KW-0227">DNA damage</keyword>
<dbReference type="FunFam" id="3.30.420.340:FF:000001">
    <property type="entry name" value="UvrABC system protein C"/>
    <property type="match status" value="1"/>
</dbReference>
<evidence type="ECO:0000256" key="6">
    <source>
        <dbReference type="ARBA" id="ARBA00023236"/>
    </source>
</evidence>
<dbReference type="InterPro" id="IPR035901">
    <property type="entry name" value="GIY-YIG_endonuc_sf"/>
</dbReference>
<evidence type="ECO:0000259" key="10">
    <source>
        <dbReference type="PROSITE" id="PS50164"/>
    </source>
</evidence>
<feature type="domain" description="GIY-YIG" evidence="10">
    <location>
        <begin position="12"/>
        <end position="91"/>
    </location>
</feature>
<dbReference type="GO" id="GO:0003677">
    <property type="term" value="F:DNA binding"/>
    <property type="evidence" value="ECO:0007669"/>
    <property type="project" value="UniProtKB-UniRule"/>
</dbReference>